<proteinExistence type="predicted"/>
<sequence length="76" mass="8797">RQHKSPLAEKNATVKHIRSFMKLMVPRMRDEEESTVHLCIFSQEMVKSDQLFLIVAQHIYNTNKNLSLNSASIDPT</sequence>
<name>A0A0V0GQP3_SOLCH</name>
<dbReference type="EMBL" id="GEDG01033501">
    <property type="protein sequence ID" value="JAP10227.1"/>
    <property type="molecule type" value="Transcribed_RNA"/>
</dbReference>
<evidence type="ECO:0000313" key="1">
    <source>
        <dbReference type="EMBL" id="JAP10227.1"/>
    </source>
</evidence>
<protein>
    <submittedName>
        <fullName evidence="1">Putative ovule protein</fullName>
    </submittedName>
</protein>
<reference evidence="1" key="1">
    <citation type="submission" date="2015-12" db="EMBL/GenBank/DDBJ databases">
        <title>Gene expression during late stages of embryo sac development: a critical building block for successful pollen-pistil interactions.</title>
        <authorList>
            <person name="Liu Y."/>
            <person name="Joly V."/>
            <person name="Sabar M."/>
            <person name="Matton D.P."/>
        </authorList>
    </citation>
    <scope>NUCLEOTIDE SEQUENCE</scope>
</reference>
<accession>A0A0V0GQP3</accession>
<dbReference type="AlphaFoldDB" id="A0A0V0GQP3"/>
<feature type="non-terminal residue" evidence="1">
    <location>
        <position position="1"/>
    </location>
</feature>
<organism evidence="1">
    <name type="scientific">Solanum chacoense</name>
    <name type="common">Chaco potato</name>
    <dbReference type="NCBI Taxonomy" id="4108"/>
    <lineage>
        <taxon>Eukaryota</taxon>
        <taxon>Viridiplantae</taxon>
        <taxon>Streptophyta</taxon>
        <taxon>Embryophyta</taxon>
        <taxon>Tracheophyta</taxon>
        <taxon>Spermatophyta</taxon>
        <taxon>Magnoliopsida</taxon>
        <taxon>eudicotyledons</taxon>
        <taxon>Gunneridae</taxon>
        <taxon>Pentapetalae</taxon>
        <taxon>asterids</taxon>
        <taxon>lamiids</taxon>
        <taxon>Solanales</taxon>
        <taxon>Solanaceae</taxon>
        <taxon>Solanoideae</taxon>
        <taxon>Solaneae</taxon>
        <taxon>Solanum</taxon>
    </lineage>
</organism>